<proteinExistence type="predicted"/>
<evidence type="ECO:0000313" key="2">
    <source>
        <dbReference type="EMBL" id="MBB4920711.1"/>
    </source>
</evidence>
<keyword evidence="3" id="KW-1185">Reference proteome</keyword>
<accession>A0A7W7QX35</accession>
<comment type="caution">
    <text evidence="2">The sequence shown here is derived from an EMBL/GenBank/DDBJ whole genome shotgun (WGS) entry which is preliminary data.</text>
</comment>
<feature type="domain" description="NAD(P)-binding" evidence="1">
    <location>
        <begin position="7"/>
        <end position="181"/>
    </location>
</feature>
<name>A0A7W7QX35_9ACTN</name>
<dbReference type="RefSeq" id="WP_184725273.1">
    <property type="nucleotide sequence ID" value="NZ_JACHJP010000016.1"/>
</dbReference>
<dbReference type="Proteomes" id="UP000552644">
    <property type="component" value="Unassembled WGS sequence"/>
</dbReference>
<evidence type="ECO:0000259" key="1">
    <source>
        <dbReference type="Pfam" id="PF13460"/>
    </source>
</evidence>
<dbReference type="Pfam" id="PF13460">
    <property type="entry name" value="NAD_binding_10"/>
    <property type="match status" value="1"/>
</dbReference>
<dbReference type="Gene3D" id="3.40.50.720">
    <property type="entry name" value="NAD(P)-binding Rossmann-like Domain"/>
    <property type="match status" value="1"/>
</dbReference>
<sequence length="287" mass="30905">MTVLITGATGAVGRLVVQRLVAEGARVRAVSRSPHDAALPYGVEVVQGDPARPDTMAERFVGVEAVFLHSRTFGDSADRLLSLAAERGVSRVVALSAMNIDDPVELQPSRQRGDRNREAEEAAVASGLAWTSLRASSFAGNTLQAWGGQIRAGDVVRYVHAGFRESLLDERDLAEVAARALLTDELVNRRLELTGPESLSHEEMVAVIAAALGRPLRFEELPTSAVAARLVGTGLPEPFVRALMARYDHYADRDQHPPTGEVARVLGRPARTYGDWVADHLDAFGNG</sequence>
<dbReference type="PANTHER" id="PTHR43162">
    <property type="match status" value="1"/>
</dbReference>
<dbReference type="Gene3D" id="3.90.25.10">
    <property type="entry name" value="UDP-galactose 4-epimerase, domain 1"/>
    <property type="match status" value="1"/>
</dbReference>
<gene>
    <name evidence="2" type="ORF">FHS44_007863</name>
</gene>
<reference evidence="2 3" key="1">
    <citation type="submission" date="2020-08" db="EMBL/GenBank/DDBJ databases">
        <title>Genomic Encyclopedia of Type Strains, Phase III (KMG-III): the genomes of soil and plant-associated and newly described type strains.</title>
        <authorList>
            <person name="Whitman W."/>
        </authorList>
    </citation>
    <scope>NUCLEOTIDE SEQUENCE [LARGE SCALE GENOMIC DNA]</scope>
    <source>
        <strain evidence="2 3">CECT 8840</strain>
    </source>
</reference>
<dbReference type="SUPFAM" id="SSF51735">
    <property type="entry name" value="NAD(P)-binding Rossmann-fold domains"/>
    <property type="match status" value="1"/>
</dbReference>
<dbReference type="AlphaFoldDB" id="A0A7W7QX35"/>
<dbReference type="InterPro" id="IPR016040">
    <property type="entry name" value="NAD(P)-bd_dom"/>
</dbReference>
<dbReference type="InterPro" id="IPR036291">
    <property type="entry name" value="NAD(P)-bd_dom_sf"/>
</dbReference>
<dbReference type="InterPro" id="IPR051604">
    <property type="entry name" value="Ergot_Alk_Oxidoreductase"/>
</dbReference>
<dbReference type="PANTHER" id="PTHR43162:SF1">
    <property type="entry name" value="PRESTALK A DIFFERENTIATION PROTEIN A"/>
    <property type="match status" value="1"/>
</dbReference>
<protein>
    <submittedName>
        <fullName evidence="2">Uncharacterized protein YbjT (DUF2867 family)</fullName>
    </submittedName>
</protein>
<evidence type="ECO:0000313" key="3">
    <source>
        <dbReference type="Proteomes" id="UP000552644"/>
    </source>
</evidence>
<dbReference type="EMBL" id="JACHJP010000016">
    <property type="protein sequence ID" value="MBB4920711.1"/>
    <property type="molecule type" value="Genomic_DNA"/>
</dbReference>
<organism evidence="2 3">
    <name type="scientific">Streptosporangium saharense</name>
    <dbReference type="NCBI Taxonomy" id="1706840"/>
    <lineage>
        <taxon>Bacteria</taxon>
        <taxon>Bacillati</taxon>
        <taxon>Actinomycetota</taxon>
        <taxon>Actinomycetes</taxon>
        <taxon>Streptosporangiales</taxon>
        <taxon>Streptosporangiaceae</taxon>
        <taxon>Streptosporangium</taxon>
    </lineage>
</organism>